<proteinExistence type="predicted"/>
<keyword evidence="1" id="KW-1133">Transmembrane helix</keyword>
<dbReference type="InterPro" id="IPR002182">
    <property type="entry name" value="NB-ARC"/>
</dbReference>
<organism evidence="3 4">
    <name type="scientific">Capsella rubella</name>
    <dbReference type="NCBI Taxonomy" id="81985"/>
    <lineage>
        <taxon>Eukaryota</taxon>
        <taxon>Viridiplantae</taxon>
        <taxon>Streptophyta</taxon>
        <taxon>Embryophyta</taxon>
        <taxon>Tracheophyta</taxon>
        <taxon>Spermatophyta</taxon>
        <taxon>Magnoliopsida</taxon>
        <taxon>eudicotyledons</taxon>
        <taxon>Gunneridae</taxon>
        <taxon>Pentapetalae</taxon>
        <taxon>rosids</taxon>
        <taxon>malvids</taxon>
        <taxon>Brassicales</taxon>
        <taxon>Brassicaceae</taxon>
        <taxon>Camelineae</taxon>
        <taxon>Capsella</taxon>
    </lineage>
</organism>
<dbReference type="Pfam" id="PF00931">
    <property type="entry name" value="NB-ARC"/>
    <property type="match status" value="1"/>
</dbReference>
<dbReference type="SUPFAM" id="SSF52200">
    <property type="entry name" value="Toll/Interleukin receptor TIR domain"/>
    <property type="match status" value="1"/>
</dbReference>
<dbReference type="STRING" id="81985.R0G139"/>
<sequence length="381" mass="43896">MTSPTASKYDVFLSFSGQDTRRTFSSFLYHELVGRNIRTFKDDKDLEIGQMISPELERAIGDSRIAVLWSLRTTLRLVAQDDHGFRGPGFDHCEAHLLRCGSVQFEDADGVVAEQFKKHEAREDHEKVLSWRRALTNLSYMAGPCSWICEDDMKLVDEIADNISNMLITVTSKTIRNGRYIVGSDKHMKYLNRLMDLNSKRGLTMVGIWARGCNARSALAKYVYHKTYQHFESHCFLGNVRMISQSSHIEGHLHEEFLKNIKGEFSTSKHSLKNQRILLVADDVDKLEQLHALASNFSGFGPGSVVIITTQDKQLLNSYGIELVHEVEFLKFHQFHDQFFRTLAFKKRDIYATKYFGWHVFSLFITAGMFWLALFFSFFNS</sequence>
<dbReference type="PROSITE" id="PS50104">
    <property type="entry name" value="TIR"/>
    <property type="match status" value="1"/>
</dbReference>
<feature type="domain" description="TIR" evidence="2">
    <location>
        <begin position="7"/>
        <end position="167"/>
    </location>
</feature>
<evidence type="ECO:0000256" key="1">
    <source>
        <dbReference type="SAM" id="Phobius"/>
    </source>
</evidence>
<dbReference type="InterPro" id="IPR027417">
    <property type="entry name" value="P-loop_NTPase"/>
</dbReference>
<dbReference type="SMART" id="SM00255">
    <property type="entry name" value="TIR"/>
    <property type="match status" value="1"/>
</dbReference>
<dbReference type="GO" id="GO:0043531">
    <property type="term" value="F:ADP binding"/>
    <property type="evidence" value="ECO:0007669"/>
    <property type="project" value="InterPro"/>
</dbReference>
<dbReference type="Gene3D" id="3.40.50.300">
    <property type="entry name" value="P-loop containing nucleotide triphosphate hydrolases"/>
    <property type="match status" value="1"/>
</dbReference>
<evidence type="ECO:0000313" key="4">
    <source>
        <dbReference type="Proteomes" id="UP000029121"/>
    </source>
</evidence>
<accession>R0G139</accession>
<feature type="transmembrane region" description="Helical" evidence="1">
    <location>
        <begin position="355"/>
        <end position="379"/>
    </location>
</feature>
<dbReference type="Gene3D" id="3.40.50.10140">
    <property type="entry name" value="Toll/interleukin-1 receptor homology (TIR) domain"/>
    <property type="match status" value="2"/>
</dbReference>
<keyword evidence="4" id="KW-1185">Reference proteome</keyword>
<name>R0G139_9BRAS</name>
<evidence type="ECO:0000259" key="2">
    <source>
        <dbReference type="PROSITE" id="PS50104"/>
    </source>
</evidence>
<evidence type="ECO:0000313" key="3">
    <source>
        <dbReference type="EMBL" id="EOA29097.1"/>
    </source>
</evidence>
<dbReference type="AlphaFoldDB" id="R0G139"/>
<protein>
    <recommendedName>
        <fullName evidence="2">TIR domain-containing protein</fullName>
    </recommendedName>
</protein>
<dbReference type="InterPro" id="IPR000157">
    <property type="entry name" value="TIR_dom"/>
</dbReference>
<dbReference type="EMBL" id="KB870808">
    <property type="protein sequence ID" value="EOA29097.1"/>
    <property type="molecule type" value="Genomic_DNA"/>
</dbReference>
<keyword evidence="1" id="KW-0472">Membrane</keyword>
<dbReference type="Pfam" id="PF01582">
    <property type="entry name" value="TIR"/>
    <property type="match status" value="2"/>
</dbReference>
<dbReference type="InterPro" id="IPR044974">
    <property type="entry name" value="Disease_R_plants"/>
</dbReference>
<dbReference type="SUPFAM" id="SSF52540">
    <property type="entry name" value="P-loop containing nucleoside triphosphate hydrolases"/>
    <property type="match status" value="1"/>
</dbReference>
<gene>
    <name evidence="3" type="ORF">CARUB_v10025364mg</name>
</gene>
<dbReference type="GO" id="GO:0007165">
    <property type="term" value="P:signal transduction"/>
    <property type="evidence" value="ECO:0007669"/>
    <property type="project" value="InterPro"/>
</dbReference>
<dbReference type="PANTHER" id="PTHR11017:SF570">
    <property type="entry name" value="DISEASE RESISTANCE PROTEIN (TIR-NBS CLASS)-RELATED"/>
    <property type="match status" value="1"/>
</dbReference>
<dbReference type="InterPro" id="IPR035897">
    <property type="entry name" value="Toll_tir_struct_dom_sf"/>
</dbReference>
<keyword evidence="1" id="KW-0812">Transmembrane</keyword>
<dbReference type="GO" id="GO:0006952">
    <property type="term" value="P:defense response"/>
    <property type="evidence" value="ECO:0007669"/>
    <property type="project" value="InterPro"/>
</dbReference>
<reference evidence="4" key="1">
    <citation type="journal article" date="2013" name="Nat. Genet.">
        <title>The Capsella rubella genome and the genomic consequences of rapid mating system evolution.</title>
        <authorList>
            <person name="Slotte T."/>
            <person name="Hazzouri K.M."/>
            <person name="Agren J.A."/>
            <person name="Koenig D."/>
            <person name="Maumus F."/>
            <person name="Guo Y.L."/>
            <person name="Steige K."/>
            <person name="Platts A.E."/>
            <person name="Escobar J.S."/>
            <person name="Newman L.K."/>
            <person name="Wang W."/>
            <person name="Mandakova T."/>
            <person name="Vello E."/>
            <person name="Smith L.M."/>
            <person name="Henz S.R."/>
            <person name="Steffen J."/>
            <person name="Takuno S."/>
            <person name="Brandvain Y."/>
            <person name="Coop G."/>
            <person name="Andolfatto P."/>
            <person name="Hu T.T."/>
            <person name="Blanchette M."/>
            <person name="Clark R.M."/>
            <person name="Quesneville H."/>
            <person name="Nordborg M."/>
            <person name="Gaut B.S."/>
            <person name="Lysak M.A."/>
            <person name="Jenkins J."/>
            <person name="Grimwood J."/>
            <person name="Chapman J."/>
            <person name="Prochnik S."/>
            <person name="Shu S."/>
            <person name="Rokhsar D."/>
            <person name="Schmutz J."/>
            <person name="Weigel D."/>
            <person name="Wright S.I."/>
        </authorList>
    </citation>
    <scope>NUCLEOTIDE SEQUENCE [LARGE SCALE GENOMIC DNA]</scope>
    <source>
        <strain evidence="4">cv. Monte Gargano</strain>
    </source>
</reference>
<dbReference type="PANTHER" id="PTHR11017">
    <property type="entry name" value="LEUCINE-RICH REPEAT-CONTAINING PROTEIN"/>
    <property type="match status" value="1"/>
</dbReference>
<dbReference type="Proteomes" id="UP000029121">
    <property type="component" value="Unassembled WGS sequence"/>
</dbReference>